<name>A0A8H4RQL7_9HELO</name>
<dbReference type="PANTHER" id="PTHR38847:SF1">
    <property type="entry name" value="PSEUDOURIDINE SYNTHASE RSUA_RLUA-LIKE DOMAIN-CONTAINING PROTEIN"/>
    <property type="match status" value="1"/>
</dbReference>
<evidence type="ECO:0008006" key="5">
    <source>
        <dbReference type="Google" id="ProtNLM"/>
    </source>
</evidence>
<dbReference type="PANTHER" id="PTHR38847">
    <property type="match status" value="1"/>
</dbReference>
<evidence type="ECO:0000256" key="1">
    <source>
        <dbReference type="SAM" id="MobiDB-lite"/>
    </source>
</evidence>
<feature type="signal peptide" evidence="2">
    <location>
        <begin position="1"/>
        <end position="17"/>
    </location>
</feature>
<accession>A0A8H4RQL7</accession>
<keyword evidence="4" id="KW-1185">Reference proteome</keyword>
<dbReference type="Pfam" id="PF14273">
    <property type="entry name" value="DUF4360"/>
    <property type="match status" value="1"/>
</dbReference>
<organism evidence="3 4">
    <name type="scientific">Cudoniella acicularis</name>
    <dbReference type="NCBI Taxonomy" id="354080"/>
    <lineage>
        <taxon>Eukaryota</taxon>
        <taxon>Fungi</taxon>
        <taxon>Dikarya</taxon>
        <taxon>Ascomycota</taxon>
        <taxon>Pezizomycotina</taxon>
        <taxon>Leotiomycetes</taxon>
        <taxon>Helotiales</taxon>
        <taxon>Tricladiaceae</taxon>
        <taxon>Cudoniella</taxon>
    </lineage>
</organism>
<feature type="compositionally biased region" description="Polar residues" evidence="1">
    <location>
        <begin position="32"/>
        <end position="58"/>
    </location>
</feature>
<comment type="caution">
    <text evidence="3">The sequence shown here is derived from an EMBL/GenBank/DDBJ whole genome shotgun (WGS) entry which is preliminary data.</text>
</comment>
<evidence type="ECO:0000313" key="4">
    <source>
        <dbReference type="Proteomes" id="UP000566819"/>
    </source>
</evidence>
<feature type="chain" id="PRO_5034965075" description="Ubiquitin 3 binding protein But2 C-terminal domain-containing protein" evidence="2">
    <location>
        <begin position="18"/>
        <end position="293"/>
    </location>
</feature>
<feature type="region of interest" description="Disordered" evidence="1">
    <location>
        <begin position="216"/>
        <end position="293"/>
    </location>
</feature>
<feature type="compositionally biased region" description="Low complexity" evidence="1">
    <location>
        <begin position="258"/>
        <end position="282"/>
    </location>
</feature>
<proteinExistence type="predicted"/>
<feature type="compositionally biased region" description="Polar residues" evidence="1">
    <location>
        <begin position="283"/>
        <end position="293"/>
    </location>
</feature>
<protein>
    <recommendedName>
        <fullName evidence="5">Ubiquitin 3 binding protein But2 C-terminal domain-containing protein</fullName>
    </recommendedName>
</protein>
<gene>
    <name evidence="3" type="ORF">G7Y89_g3834</name>
</gene>
<dbReference type="InterPro" id="IPR025649">
    <property type="entry name" value="DUF4360"/>
</dbReference>
<keyword evidence="2" id="KW-0732">Signal</keyword>
<sequence length="293" mass="30312">MYTYTAALLLLPALVLASPLDSDFTTKERRQSPPSDQITIASASSSGNGCPQGSVSTSLSPDKTVITFGFDSFQTYIGPTAVQADKTKNCQLHLSLNYPSGFQYSITDATYHGYARLDPGVTGNFLSTYYFSQSASSTCTTRSSISGPDWVNGNVYTKHDEIQTVAVIWSPCGDTGLLNINNRIALTSSNSTAKGELSNDDATVAFTHQAHVGWRKCTPGGTTGGGTFTPGGGSTTITPREGSATADGPPSIFSIVPGGTTTITGGSSNGGSKNNGGSWSIGPGTTTVTIGKE</sequence>
<dbReference type="OrthoDB" id="152248at2759"/>
<dbReference type="AlphaFoldDB" id="A0A8H4RQL7"/>
<dbReference type="Proteomes" id="UP000566819">
    <property type="component" value="Unassembled WGS sequence"/>
</dbReference>
<feature type="region of interest" description="Disordered" evidence="1">
    <location>
        <begin position="24"/>
        <end position="58"/>
    </location>
</feature>
<evidence type="ECO:0000313" key="3">
    <source>
        <dbReference type="EMBL" id="KAF4634277.1"/>
    </source>
</evidence>
<evidence type="ECO:0000256" key="2">
    <source>
        <dbReference type="SAM" id="SignalP"/>
    </source>
</evidence>
<feature type="compositionally biased region" description="Gly residues" evidence="1">
    <location>
        <begin position="221"/>
        <end position="234"/>
    </location>
</feature>
<dbReference type="EMBL" id="JAAMPI010000196">
    <property type="protein sequence ID" value="KAF4634277.1"/>
    <property type="molecule type" value="Genomic_DNA"/>
</dbReference>
<reference evidence="3 4" key="1">
    <citation type="submission" date="2020-03" db="EMBL/GenBank/DDBJ databases">
        <title>Draft Genome Sequence of Cudoniella acicularis.</title>
        <authorList>
            <person name="Buettner E."/>
            <person name="Kellner H."/>
        </authorList>
    </citation>
    <scope>NUCLEOTIDE SEQUENCE [LARGE SCALE GENOMIC DNA]</scope>
    <source>
        <strain evidence="3 4">DSM 108380</strain>
    </source>
</reference>